<evidence type="ECO:0000313" key="3">
    <source>
        <dbReference type="Proteomes" id="UP001249851"/>
    </source>
</evidence>
<proteinExistence type="predicted"/>
<protein>
    <submittedName>
        <fullName evidence="2">Uncharacterized protein</fullName>
    </submittedName>
</protein>
<reference evidence="2" key="1">
    <citation type="journal article" date="2023" name="G3 (Bethesda)">
        <title>Whole genome assembly and annotation of the endangered Caribbean coral Acropora cervicornis.</title>
        <authorList>
            <person name="Selwyn J.D."/>
            <person name="Vollmer S.V."/>
        </authorList>
    </citation>
    <scope>NUCLEOTIDE SEQUENCE</scope>
    <source>
        <strain evidence="2">K2</strain>
    </source>
</reference>
<dbReference type="AlphaFoldDB" id="A0AAD9QEQ4"/>
<gene>
    <name evidence="2" type="ORF">P5673_017420</name>
</gene>
<comment type="caution">
    <text evidence="2">The sequence shown here is derived from an EMBL/GenBank/DDBJ whole genome shotgun (WGS) entry which is preliminary data.</text>
</comment>
<evidence type="ECO:0000313" key="2">
    <source>
        <dbReference type="EMBL" id="KAK2559860.1"/>
    </source>
</evidence>
<dbReference type="Proteomes" id="UP001249851">
    <property type="component" value="Unassembled WGS sequence"/>
</dbReference>
<dbReference type="EMBL" id="JARQWQ010000038">
    <property type="protein sequence ID" value="KAK2559860.1"/>
    <property type="molecule type" value="Genomic_DNA"/>
</dbReference>
<sequence>MIGFKAEDFDSGATHENSADCAADGKHDISEKSLSAINLTVISPSASSKKVGKQLIEELYTKVHFI</sequence>
<name>A0AAD9QEQ4_ACRCE</name>
<organism evidence="2 3">
    <name type="scientific">Acropora cervicornis</name>
    <name type="common">Staghorn coral</name>
    <dbReference type="NCBI Taxonomy" id="6130"/>
    <lineage>
        <taxon>Eukaryota</taxon>
        <taxon>Metazoa</taxon>
        <taxon>Cnidaria</taxon>
        <taxon>Anthozoa</taxon>
        <taxon>Hexacorallia</taxon>
        <taxon>Scleractinia</taxon>
        <taxon>Astrocoeniina</taxon>
        <taxon>Acroporidae</taxon>
        <taxon>Acropora</taxon>
    </lineage>
</organism>
<evidence type="ECO:0000256" key="1">
    <source>
        <dbReference type="SAM" id="MobiDB-lite"/>
    </source>
</evidence>
<feature type="region of interest" description="Disordered" evidence="1">
    <location>
        <begin position="1"/>
        <end position="24"/>
    </location>
</feature>
<accession>A0AAD9QEQ4</accession>
<keyword evidence="3" id="KW-1185">Reference proteome</keyword>
<reference evidence="2" key="2">
    <citation type="journal article" date="2023" name="Science">
        <title>Genomic signatures of disease resistance in endangered staghorn corals.</title>
        <authorList>
            <person name="Vollmer S.V."/>
            <person name="Selwyn J.D."/>
            <person name="Despard B.A."/>
            <person name="Roesel C.L."/>
        </authorList>
    </citation>
    <scope>NUCLEOTIDE SEQUENCE</scope>
    <source>
        <strain evidence="2">K2</strain>
    </source>
</reference>